<organism evidence="2 3">
    <name type="scientific">Parvularcula bermudensis (strain ATCC BAA-594 / HTCC2503 / KCTC 12087)</name>
    <dbReference type="NCBI Taxonomy" id="314260"/>
    <lineage>
        <taxon>Bacteria</taxon>
        <taxon>Pseudomonadati</taxon>
        <taxon>Pseudomonadota</taxon>
        <taxon>Alphaproteobacteria</taxon>
        <taxon>Parvularculales</taxon>
        <taxon>Parvularculaceae</taxon>
        <taxon>Parvularcula</taxon>
    </lineage>
</organism>
<dbReference type="Proteomes" id="UP000001302">
    <property type="component" value="Chromosome"/>
</dbReference>
<evidence type="ECO:0000313" key="3">
    <source>
        <dbReference type="Proteomes" id="UP000001302"/>
    </source>
</evidence>
<dbReference type="InterPro" id="IPR052957">
    <property type="entry name" value="Auxin_embryo_med"/>
</dbReference>
<dbReference type="PANTHER" id="PTHR32387:SF0">
    <property type="entry name" value="PROTEIN NO VEIN"/>
    <property type="match status" value="1"/>
</dbReference>
<dbReference type="RefSeq" id="WP_013300244.1">
    <property type="nucleotide sequence ID" value="NC_014414.1"/>
</dbReference>
<gene>
    <name evidence="2" type="ordered locus">PB2503_05997</name>
</gene>
<dbReference type="KEGG" id="pbr:PB2503_05997"/>
<evidence type="ECO:0000313" key="2">
    <source>
        <dbReference type="EMBL" id="ADM09270.1"/>
    </source>
</evidence>
<dbReference type="NCBIfam" id="NF047352">
    <property type="entry name" value="P_loop_sacsin"/>
    <property type="match status" value="1"/>
</dbReference>
<name>E0TH30_PARBH</name>
<reference evidence="2 3" key="2">
    <citation type="journal article" date="2011" name="J. Bacteriol.">
        <title>Complete genome sequence of strain HTCC2503T of Parvularcula bermudensis, the type species of the order "Parvularculales" in the class Alphaproteobacteria.</title>
        <authorList>
            <person name="Oh H.M."/>
            <person name="Kang I."/>
            <person name="Vergin K.L."/>
            <person name="Kang D."/>
            <person name="Rhee K.H."/>
            <person name="Giovannoni S.J."/>
            <person name="Cho J.C."/>
        </authorList>
    </citation>
    <scope>NUCLEOTIDE SEQUENCE [LARGE SCALE GENOMIC DNA]</scope>
    <source>
        <strain evidence="3">ATCC BAA-594 / HTCC2503 / KCTC 12087</strain>
    </source>
</reference>
<dbReference type="Gene3D" id="3.30.565.10">
    <property type="entry name" value="Histidine kinase-like ATPase, C-terminal domain"/>
    <property type="match status" value="1"/>
</dbReference>
<feature type="region of interest" description="Disordered" evidence="1">
    <location>
        <begin position="1194"/>
        <end position="1244"/>
    </location>
</feature>
<evidence type="ECO:0000256" key="1">
    <source>
        <dbReference type="SAM" id="MobiDB-lite"/>
    </source>
</evidence>
<dbReference type="PANTHER" id="PTHR32387">
    <property type="entry name" value="WU:FJ29H11"/>
    <property type="match status" value="1"/>
</dbReference>
<dbReference type="SUPFAM" id="SSF55874">
    <property type="entry name" value="ATPase domain of HSP90 chaperone/DNA topoisomerase II/histidine kinase"/>
    <property type="match status" value="1"/>
</dbReference>
<dbReference type="STRING" id="314260.PB2503_05997"/>
<feature type="region of interest" description="Disordered" evidence="1">
    <location>
        <begin position="1258"/>
        <end position="1278"/>
    </location>
</feature>
<proteinExistence type="predicted"/>
<dbReference type="InterPro" id="IPR036890">
    <property type="entry name" value="HATPase_C_sf"/>
</dbReference>
<dbReference type="eggNOG" id="COG0323">
    <property type="taxonomic scope" value="Bacteria"/>
</dbReference>
<sequence length="1418" mass="161073">MNSKPAYFESIREHSANMWEQLDGNPELAAPWHQLFKQVQSPRHIISELLQNADDAHATEASVDIQDGSFLFSHNGEDFTEEHFASLCKFGYSNKRALHTIGFRGIGFKSTFSLGERVELYTPTLSVGFDQKRFTEPFWMNNGSVNRDRTTVRVSISDEHRETEVRKNLEEWLKSPVSLLFFRNIRRITIGGKEVHWGSFGDGPVDGTEWLALQENPDKQFLLARSAPEDFPEDALREIRQERMVGAEQNMALPPCHVEIVVGVEGRLFVVLPTGVNTQLPFACNAPFIQDPARLKIKDPETSPTNRWLLERAGRLAAEVMLDWLGNTNIHPEERAAAYDMMPDVDRSNNALEGVCGAIVEKSFEAAIQDRDLLLTDDGQLADKEHAVVLPKEVFEVWPKAQATALFDEHGRLPLSKHISGKNVAKLKNWNAVDEISNQDVLDVLQSKHFPKPSTWRQLLSLWAYIDKLLQSYEYYCSEDELRIVPVQGKDILLAASDVVRLGEKRMVPSDDDWAFLGDRLSVLNQNWMRFLTEQRRNAENHKDKKLDSLVDRAEGVLDAVGLGDTSDTGKVIDQVAEAFFAEQQVQLRDAVRLAHIAAKLGAQIGEHFRFVCQDKKLRPIRMTVIYDQDGALELLLPNEWAEQHLLHPEYTKAFWSCSKDEWVAWISSGRSGLNSFVPLERDQSRHWSEMSLQKTLKERHYAGSYNTRYSNPSFLISDWDFDAEFWEHWEALEEELPAVWSRVAEFVLATPSQWTNFLSATVSEVASNGHERRIIRDGLPPKWLAALRERPCLPDTNGVLRKPSELLMRTHDTEALMDVEAFVHGLLDNEATKPVLKQLGVSDTPTGPEKILQRLRGLSQAQTPPAHEVEKWYRRLDQLIDSCSTEDFRKIRTSFERERLILTERNSWENSLGAFLSTGEEDIPDIPLVRAGVRELTLWRKIGVGDRPTAELALEWLKSLPSGKVVQPDEMRRVKTLVARYPISAWEECGHWLNLAGEWVPTGSFAYALSMQTLTRWSHLHQWVREKTADLQMLSAETNEAEPFSTLTPLSSQIEERFDQHEKPSGAGAQRAWLKELGLLLQRIDLDDEQEASRIRELGVALSNTLWLTSPRIQIVPYIDGKPAGTARQADALWLGDTLYAEDKPLAKLAKAVAQELGKAFRRQDIGDAIKLCFDREPAFVRSYMEENFELCDESEVSDQIQPDSADIEKPSGDTDGPVNSETVSDHEDEETSTATEEENDALDAVAQTDVTCEADLEENDGEDEQSMNNDDDNDAEEEIVYRPVKPRHSKPQLIERFAVAKGFKKDEDGHFFADNGHTIAKTQGSLFPWEMRNATGDVTKRLLPKEHCLEREPLQLGADIWGILEREPDIYSLILADTDDNPVEASGRMLSELRERGVLALHPSTYRLVIEHEKQL</sequence>
<reference evidence="3" key="1">
    <citation type="submission" date="2010-08" db="EMBL/GenBank/DDBJ databases">
        <title>Genome sequence of Parvularcula bermudensis HTCC2503.</title>
        <authorList>
            <person name="Kang D.-M."/>
            <person name="Oh H.-M."/>
            <person name="Cho J.-C."/>
        </authorList>
    </citation>
    <scope>NUCLEOTIDE SEQUENCE [LARGE SCALE GENOMIC DNA]</scope>
    <source>
        <strain evidence="3">ATCC BAA-594 / HTCC2503 / KCTC 12087</strain>
    </source>
</reference>
<accession>E0TH30</accession>
<feature type="compositionally biased region" description="Acidic residues" evidence="1">
    <location>
        <begin position="1228"/>
        <end position="1243"/>
    </location>
</feature>
<dbReference type="EMBL" id="CP002156">
    <property type="protein sequence ID" value="ADM09270.1"/>
    <property type="molecule type" value="Genomic_DNA"/>
</dbReference>
<protein>
    <submittedName>
        <fullName evidence="2">Putative ATPase</fullName>
    </submittedName>
</protein>
<dbReference type="HOGENOM" id="CLU_253239_0_0_5"/>
<dbReference type="OrthoDB" id="9802640at2"/>
<keyword evidence="3" id="KW-1185">Reference proteome</keyword>